<evidence type="ECO:0000313" key="1">
    <source>
        <dbReference type="EMBL" id="MBW2961953.1"/>
    </source>
</evidence>
<dbReference type="EMBL" id="JAHWDF010000008">
    <property type="protein sequence ID" value="MBW2961953.1"/>
    <property type="molecule type" value="Genomic_DNA"/>
</dbReference>
<organism evidence="1 2">
    <name type="scientific">Mesonia aestuariivivens</name>
    <dbReference type="NCBI Taxonomy" id="2796128"/>
    <lineage>
        <taxon>Bacteria</taxon>
        <taxon>Pseudomonadati</taxon>
        <taxon>Bacteroidota</taxon>
        <taxon>Flavobacteriia</taxon>
        <taxon>Flavobacteriales</taxon>
        <taxon>Flavobacteriaceae</taxon>
        <taxon>Mesonia</taxon>
    </lineage>
</organism>
<name>A0ABS6W265_9FLAO</name>
<comment type="caution">
    <text evidence="1">The sequence shown here is derived from an EMBL/GenBank/DDBJ whole genome shotgun (WGS) entry which is preliminary data.</text>
</comment>
<reference evidence="1 2" key="1">
    <citation type="submission" date="2021-07" db="EMBL/GenBank/DDBJ databases">
        <title>Mesonia aestuariivivens sp. nov., isolated from a tidal flat.</title>
        <authorList>
            <person name="Kim Y.-O."/>
            <person name="Yoon J.-H."/>
        </authorList>
    </citation>
    <scope>NUCLEOTIDE SEQUENCE [LARGE SCALE GENOMIC DNA]</scope>
    <source>
        <strain evidence="1 2">JHPTF-M18</strain>
    </source>
</reference>
<dbReference type="Proteomes" id="UP000719267">
    <property type="component" value="Unassembled WGS sequence"/>
</dbReference>
<evidence type="ECO:0008006" key="3">
    <source>
        <dbReference type="Google" id="ProtNLM"/>
    </source>
</evidence>
<accession>A0ABS6W265</accession>
<keyword evidence="2" id="KW-1185">Reference proteome</keyword>
<gene>
    <name evidence="1" type="ORF">KW502_09095</name>
</gene>
<proteinExistence type="predicted"/>
<sequence>MNRFLLLLIFIITINFLHAQNILDTSDWQEGNYDYTDFNAIYPVFGTRTINRVSLESNHLGVVKNSWKTDHTFNPFTMNPSKHGWGTNYKNLSDLYDYRFSVWVKTNNFGNLVIRAKDLIKNFRKGSTNYDVATFFLGDLPIKDRWYLIVGYIYRSAPVLPPINSSIRRNLGGIYDGVTGKRVSSINDYTRNSSNYSISF</sequence>
<protein>
    <recommendedName>
        <fullName evidence="3">DUF2490 domain-containing protein</fullName>
    </recommendedName>
</protein>
<evidence type="ECO:0000313" key="2">
    <source>
        <dbReference type="Proteomes" id="UP000719267"/>
    </source>
</evidence>
<dbReference type="RefSeq" id="WP_219040239.1">
    <property type="nucleotide sequence ID" value="NZ_JAHWDF010000008.1"/>
</dbReference>